<accession>A0A2J8ADF4</accession>
<dbReference type="Pfam" id="PF12796">
    <property type="entry name" value="Ank_2"/>
    <property type="match status" value="1"/>
</dbReference>
<dbReference type="InterPro" id="IPR002110">
    <property type="entry name" value="Ankyrin_rpt"/>
</dbReference>
<dbReference type="Proteomes" id="UP000236333">
    <property type="component" value="Unassembled WGS sequence"/>
</dbReference>
<keyword evidence="4" id="KW-1185">Reference proteome</keyword>
<protein>
    <submittedName>
        <fullName evidence="3">Ankyrin repeat domain-containing protein</fullName>
    </submittedName>
</protein>
<evidence type="ECO:0000313" key="3">
    <source>
        <dbReference type="EMBL" id="PNH10550.1"/>
    </source>
</evidence>
<dbReference type="AlphaFoldDB" id="A0A2J8ADF4"/>
<name>A0A2J8ADF4_9CHLO</name>
<dbReference type="PANTHER" id="PTHR24198:SF165">
    <property type="entry name" value="ANKYRIN REPEAT-CONTAINING PROTEIN-RELATED"/>
    <property type="match status" value="1"/>
</dbReference>
<reference evidence="3 4" key="1">
    <citation type="journal article" date="2017" name="Mol. Biol. Evol.">
        <title>The 4-celled Tetrabaena socialis nuclear genome reveals the essential components for genetic control of cell number at the origin of multicellularity in the volvocine lineage.</title>
        <authorList>
            <person name="Featherston J."/>
            <person name="Arakaki Y."/>
            <person name="Hanschen E.R."/>
            <person name="Ferris P.J."/>
            <person name="Michod R.E."/>
            <person name="Olson B.J.S.C."/>
            <person name="Nozaki H."/>
            <person name="Durand P.M."/>
        </authorList>
    </citation>
    <scope>NUCLEOTIDE SEQUENCE [LARGE SCALE GENOMIC DNA]</scope>
    <source>
        <strain evidence="3 4">NIES-571</strain>
    </source>
</reference>
<dbReference type="Gene3D" id="1.25.40.20">
    <property type="entry name" value="Ankyrin repeat-containing domain"/>
    <property type="match status" value="2"/>
</dbReference>
<proteinExistence type="predicted"/>
<evidence type="ECO:0000256" key="1">
    <source>
        <dbReference type="ARBA" id="ARBA00022737"/>
    </source>
</evidence>
<gene>
    <name evidence="3" type="ORF">TSOC_002707</name>
</gene>
<comment type="caution">
    <text evidence="3">The sequence shown here is derived from an EMBL/GenBank/DDBJ whole genome shotgun (WGS) entry which is preliminary data.</text>
</comment>
<dbReference type="OrthoDB" id="194358at2759"/>
<dbReference type="EMBL" id="PGGS01000053">
    <property type="protein sequence ID" value="PNH10550.1"/>
    <property type="molecule type" value="Genomic_DNA"/>
</dbReference>
<sequence>MLPIEDDVVRHITQRIGMSTLGRLACVSVRLRDLSKLVLSDIETLSELLMMEEDVIARLWLKDPNGLRCLDLLEDIRGVPPMCDGDATRLFHALIARGALLPDPPPDFYQTRYPQYYSSAASGRSAALIQAASLGRSWLIEPLLAAGAAVTSHPDNNMPDALFYAAQRGNAGMVGMLLRAGAPVDRLSRYDICNAFPSRFDYEEYRTPLAAAGDPAVIEQLLEAGASINGVRAPILLHGEPLDVNRSYFTPPIVAAILSGTIEVVRQLVAAGAVIDTFPTFVGYHRRPLVAAAERGYRDIVELLLDLGAPPNGDVDAPGAPLSRAKQNGHTAVVSLLLARGADAQAGAD</sequence>
<dbReference type="InterPro" id="IPR036770">
    <property type="entry name" value="Ankyrin_rpt-contain_sf"/>
</dbReference>
<keyword evidence="1" id="KW-0677">Repeat</keyword>
<keyword evidence="2" id="KW-0040">ANK repeat</keyword>
<evidence type="ECO:0000256" key="2">
    <source>
        <dbReference type="ARBA" id="ARBA00023043"/>
    </source>
</evidence>
<dbReference type="SUPFAM" id="SSF48403">
    <property type="entry name" value="Ankyrin repeat"/>
    <property type="match status" value="1"/>
</dbReference>
<evidence type="ECO:0000313" key="4">
    <source>
        <dbReference type="Proteomes" id="UP000236333"/>
    </source>
</evidence>
<organism evidence="3 4">
    <name type="scientific">Tetrabaena socialis</name>
    <dbReference type="NCBI Taxonomy" id="47790"/>
    <lineage>
        <taxon>Eukaryota</taxon>
        <taxon>Viridiplantae</taxon>
        <taxon>Chlorophyta</taxon>
        <taxon>core chlorophytes</taxon>
        <taxon>Chlorophyceae</taxon>
        <taxon>CS clade</taxon>
        <taxon>Chlamydomonadales</taxon>
        <taxon>Tetrabaenaceae</taxon>
        <taxon>Tetrabaena</taxon>
    </lineage>
</organism>
<dbReference type="PANTHER" id="PTHR24198">
    <property type="entry name" value="ANKYRIN REPEAT AND PROTEIN KINASE DOMAIN-CONTAINING PROTEIN"/>
    <property type="match status" value="1"/>
</dbReference>
<dbReference type="SMART" id="SM00248">
    <property type="entry name" value="ANK"/>
    <property type="match status" value="4"/>
</dbReference>